<comment type="caution">
    <text evidence="2">The sequence shown here is derived from an EMBL/GenBank/DDBJ whole genome shotgun (WGS) entry which is preliminary data.</text>
</comment>
<feature type="transmembrane region" description="Helical" evidence="1">
    <location>
        <begin position="151"/>
        <end position="173"/>
    </location>
</feature>
<feature type="transmembrane region" description="Helical" evidence="1">
    <location>
        <begin position="89"/>
        <end position="109"/>
    </location>
</feature>
<feature type="transmembrane region" description="Helical" evidence="1">
    <location>
        <begin position="12"/>
        <end position="29"/>
    </location>
</feature>
<dbReference type="Pfam" id="PF03729">
    <property type="entry name" value="DUF308"/>
    <property type="match status" value="2"/>
</dbReference>
<feature type="transmembrane region" description="Helical" evidence="1">
    <location>
        <begin position="121"/>
        <end position="145"/>
    </location>
</feature>
<feature type="transmembrane region" description="Helical" evidence="1">
    <location>
        <begin position="35"/>
        <end position="53"/>
    </location>
</feature>
<keyword evidence="3" id="KW-1185">Reference proteome</keyword>
<gene>
    <name evidence="2" type="ORF">H8S37_13820</name>
</gene>
<sequence>MRQYLKIRRSALWTSIAFIILGMILAIYPEMSGMLFTRGLAVVSLVYAAVRFYRWRKKRLEGYLAIGDFAVGVVFAVIGLIGIFSPAVILSFLPFVTGAALILDGIVKAPAAIEMVKVGNAYHIPVVAAAVLPLLFGVFLTAFPFQAATALIMVFGIFLVIDGVCDIISVAYFRKYEKENEE</sequence>
<dbReference type="EMBL" id="JACOPF010000003">
    <property type="protein sequence ID" value="MBC5689990.1"/>
    <property type="molecule type" value="Genomic_DNA"/>
</dbReference>
<evidence type="ECO:0000256" key="1">
    <source>
        <dbReference type="SAM" id="Phobius"/>
    </source>
</evidence>
<evidence type="ECO:0000313" key="3">
    <source>
        <dbReference type="Proteomes" id="UP000652477"/>
    </source>
</evidence>
<protein>
    <submittedName>
        <fullName evidence="2">DUF308 domain-containing protein</fullName>
    </submittedName>
</protein>
<dbReference type="AlphaFoldDB" id="A0A923LKK0"/>
<dbReference type="RefSeq" id="WP_186876651.1">
    <property type="nucleotide sequence ID" value="NZ_JACOPF010000003.1"/>
</dbReference>
<keyword evidence="1" id="KW-0472">Membrane</keyword>
<keyword evidence="1" id="KW-1133">Transmembrane helix</keyword>
<dbReference type="InterPro" id="IPR005325">
    <property type="entry name" value="DUF308_memb"/>
</dbReference>
<organism evidence="2 3">
    <name type="scientific">Mediterraneibacter hominis</name>
    <dbReference type="NCBI Taxonomy" id="2763054"/>
    <lineage>
        <taxon>Bacteria</taxon>
        <taxon>Bacillati</taxon>
        <taxon>Bacillota</taxon>
        <taxon>Clostridia</taxon>
        <taxon>Lachnospirales</taxon>
        <taxon>Lachnospiraceae</taxon>
        <taxon>Mediterraneibacter</taxon>
    </lineage>
</organism>
<evidence type="ECO:0000313" key="2">
    <source>
        <dbReference type="EMBL" id="MBC5689990.1"/>
    </source>
</evidence>
<feature type="transmembrane region" description="Helical" evidence="1">
    <location>
        <begin position="65"/>
        <end position="83"/>
    </location>
</feature>
<dbReference type="Proteomes" id="UP000652477">
    <property type="component" value="Unassembled WGS sequence"/>
</dbReference>
<keyword evidence="1" id="KW-0812">Transmembrane</keyword>
<name>A0A923LKK0_9FIRM</name>
<reference evidence="2" key="1">
    <citation type="submission" date="2020-08" db="EMBL/GenBank/DDBJ databases">
        <title>Genome public.</title>
        <authorList>
            <person name="Liu C."/>
            <person name="Sun Q."/>
        </authorList>
    </citation>
    <scope>NUCLEOTIDE SEQUENCE</scope>
    <source>
        <strain evidence="2">NSJ-55</strain>
    </source>
</reference>
<accession>A0A923LKK0</accession>
<proteinExistence type="predicted"/>